<accession>A0A370TR63</accession>
<evidence type="ECO:0000256" key="2">
    <source>
        <dbReference type="ARBA" id="ARBA00022603"/>
    </source>
</evidence>
<keyword evidence="3" id="KW-0808">Transferase</keyword>
<evidence type="ECO:0000256" key="3">
    <source>
        <dbReference type="ARBA" id="ARBA00022679"/>
    </source>
</evidence>
<name>A0A370TR63_9HELO</name>
<keyword evidence="6" id="KW-1185">Reference proteome</keyword>
<evidence type="ECO:0000256" key="1">
    <source>
        <dbReference type="ARBA" id="ARBA00022553"/>
    </source>
</evidence>
<dbReference type="InterPro" id="IPR029063">
    <property type="entry name" value="SAM-dependent_MTases_sf"/>
</dbReference>
<evidence type="ECO:0008006" key="7">
    <source>
        <dbReference type="Google" id="ProtNLM"/>
    </source>
</evidence>
<dbReference type="PANTHER" id="PTHR32183">
    <property type="match status" value="1"/>
</dbReference>
<dbReference type="Pfam" id="PF05724">
    <property type="entry name" value="TPMT"/>
    <property type="match status" value="1"/>
</dbReference>
<evidence type="ECO:0000256" key="4">
    <source>
        <dbReference type="ARBA" id="ARBA00022691"/>
    </source>
</evidence>
<evidence type="ECO:0000313" key="5">
    <source>
        <dbReference type="EMBL" id="RDL38009.1"/>
    </source>
</evidence>
<keyword evidence="2" id="KW-0489">Methyltransferase</keyword>
<dbReference type="PROSITE" id="PS51585">
    <property type="entry name" value="SAM_MT_TPMT"/>
    <property type="match status" value="1"/>
</dbReference>
<dbReference type="Proteomes" id="UP000254866">
    <property type="component" value="Unassembled WGS sequence"/>
</dbReference>
<dbReference type="SUPFAM" id="SSF53335">
    <property type="entry name" value="S-adenosyl-L-methionine-dependent methyltransferases"/>
    <property type="match status" value="1"/>
</dbReference>
<organism evidence="5 6">
    <name type="scientific">Venustampulla echinocandica</name>
    <dbReference type="NCBI Taxonomy" id="2656787"/>
    <lineage>
        <taxon>Eukaryota</taxon>
        <taxon>Fungi</taxon>
        <taxon>Dikarya</taxon>
        <taxon>Ascomycota</taxon>
        <taxon>Pezizomycotina</taxon>
        <taxon>Leotiomycetes</taxon>
        <taxon>Helotiales</taxon>
        <taxon>Pleuroascaceae</taxon>
        <taxon>Venustampulla</taxon>
    </lineage>
</organism>
<dbReference type="STRING" id="2656787.A0A370TR63"/>
<dbReference type="PANTHER" id="PTHR32183:SF6">
    <property type="entry name" value="CYSTEINE SULFINATE DESULFINASE_CYSTEINE DESULFURASE AND RELATED ENZYMES"/>
    <property type="match status" value="1"/>
</dbReference>
<evidence type="ECO:0000313" key="6">
    <source>
        <dbReference type="Proteomes" id="UP000254866"/>
    </source>
</evidence>
<dbReference type="RefSeq" id="XP_031870665.1">
    <property type="nucleotide sequence ID" value="XM_032014065.1"/>
</dbReference>
<dbReference type="AlphaFoldDB" id="A0A370TR63"/>
<sequence>MPSSAAADQLADARTRLLSHFTGDVSQHGKKWDDLWKEGFVPWDRGLPNPALVDLLSEQPGLLPNQPGRKRKVLVPGCGKGYDVLLFSAHGYDAYGLEISDAALEGARRTEKEGKQEGVYETQKEVERGTVKWLKGDFFKDEFLKDVECEGLFDLIYDYTFLSALPPSLRAGWSKRMAQLLSPEGRLICVEFPTYKPPSTGGPPWALPPKIYMAHLSRPGEELPYGEDGSLLEAQLGEPSKSGLQRVAHFQPKRTHEIGYDAEGNITDWVSVWAHPKTVS</sequence>
<dbReference type="OrthoDB" id="276151at2759"/>
<keyword evidence="1" id="KW-0597">Phosphoprotein</keyword>
<dbReference type="GO" id="GO:0032259">
    <property type="term" value="P:methylation"/>
    <property type="evidence" value="ECO:0007669"/>
    <property type="project" value="UniProtKB-KW"/>
</dbReference>
<keyword evidence="4" id="KW-0949">S-adenosyl-L-methionine</keyword>
<comment type="caution">
    <text evidence="5">The sequence shown here is derived from an EMBL/GenBank/DDBJ whole genome shotgun (WGS) entry which is preliminary data.</text>
</comment>
<dbReference type="Gene3D" id="3.40.50.150">
    <property type="entry name" value="Vaccinia Virus protein VP39"/>
    <property type="match status" value="1"/>
</dbReference>
<reference evidence="5 6" key="1">
    <citation type="journal article" date="2018" name="IMA Fungus">
        <title>IMA Genome-F 9: Draft genome sequence of Annulohypoxylon stygium, Aspergillus mulundensis, Berkeleyomyces basicola (syn. Thielaviopsis basicola), Ceratocystis smalleyi, two Cercospora beticola strains, Coleophoma cylindrospora, Fusarium fracticaudum, Phialophora cf. hyalina, and Morchella septimelata.</title>
        <authorList>
            <person name="Wingfield B.D."/>
            <person name="Bills G.F."/>
            <person name="Dong Y."/>
            <person name="Huang W."/>
            <person name="Nel W.J."/>
            <person name="Swalarsk-Parry B.S."/>
            <person name="Vaghefi N."/>
            <person name="Wilken P.M."/>
            <person name="An Z."/>
            <person name="de Beer Z.W."/>
            <person name="De Vos L."/>
            <person name="Chen L."/>
            <person name="Duong T.A."/>
            <person name="Gao Y."/>
            <person name="Hammerbacher A."/>
            <person name="Kikkert J.R."/>
            <person name="Li Y."/>
            <person name="Li H."/>
            <person name="Li K."/>
            <person name="Li Q."/>
            <person name="Liu X."/>
            <person name="Ma X."/>
            <person name="Naidoo K."/>
            <person name="Pethybridge S.J."/>
            <person name="Sun J."/>
            <person name="Steenkamp E.T."/>
            <person name="van der Nest M.A."/>
            <person name="van Wyk S."/>
            <person name="Wingfield M.J."/>
            <person name="Xiong C."/>
            <person name="Yue Q."/>
            <person name="Zhang X."/>
        </authorList>
    </citation>
    <scope>NUCLEOTIDE SEQUENCE [LARGE SCALE GENOMIC DNA]</scope>
    <source>
        <strain evidence="5 6">BP 5553</strain>
    </source>
</reference>
<proteinExistence type="predicted"/>
<gene>
    <name evidence="5" type="ORF">BP5553_05442</name>
</gene>
<dbReference type="GeneID" id="43598291"/>
<dbReference type="CDD" id="cd02440">
    <property type="entry name" value="AdoMet_MTases"/>
    <property type="match status" value="1"/>
</dbReference>
<dbReference type="InterPro" id="IPR008854">
    <property type="entry name" value="TPMT"/>
</dbReference>
<dbReference type="EMBL" id="NPIC01000003">
    <property type="protein sequence ID" value="RDL38009.1"/>
    <property type="molecule type" value="Genomic_DNA"/>
</dbReference>
<dbReference type="GO" id="GO:0008757">
    <property type="term" value="F:S-adenosylmethionine-dependent methyltransferase activity"/>
    <property type="evidence" value="ECO:0007669"/>
    <property type="project" value="InterPro"/>
</dbReference>
<protein>
    <recommendedName>
        <fullName evidence="7">S-adenosyl-L-methionine-dependent methyltransferase</fullName>
    </recommendedName>
</protein>